<dbReference type="OrthoDB" id="10574125at2759"/>
<evidence type="ECO:0000313" key="3">
    <source>
        <dbReference type="Proteomes" id="UP000789759"/>
    </source>
</evidence>
<comment type="caution">
    <text evidence="2">The sequence shown here is derived from an EMBL/GenBank/DDBJ whole genome shotgun (WGS) entry which is preliminary data.</text>
</comment>
<reference evidence="2" key="1">
    <citation type="submission" date="2021-06" db="EMBL/GenBank/DDBJ databases">
        <authorList>
            <person name="Kallberg Y."/>
            <person name="Tangrot J."/>
            <person name="Rosling A."/>
        </authorList>
    </citation>
    <scope>NUCLEOTIDE SEQUENCE</scope>
    <source>
        <strain evidence="2">FL966</strain>
    </source>
</reference>
<name>A0A9N8ZQA1_9GLOM</name>
<sequence>MPPKRQLTSKSTRSTKKKINTSQTELEVSQPLNNSQASKKPRKSHQAKEKENINLNNEETPLRSPVTSNQLQDLQSKQYAEQYYQPSRTPSIEPDYIKDHSNEHMSDYEDESLEDRLSEDEIFSSLNQYNSTSLNIQHASSYTRIQQNEVYMKVPTPCNELSF</sequence>
<feature type="compositionally biased region" description="Basic and acidic residues" evidence="1">
    <location>
        <begin position="95"/>
        <end position="107"/>
    </location>
</feature>
<organism evidence="2 3">
    <name type="scientific">Cetraspora pellucida</name>
    <dbReference type="NCBI Taxonomy" id="1433469"/>
    <lineage>
        <taxon>Eukaryota</taxon>
        <taxon>Fungi</taxon>
        <taxon>Fungi incertae sedis</taxon>
        <taxon>Mucoromycota</taxon>
        <taxon>Glomeromycotina</taxon>
        <taxon>Glomeromycetes</taxon>
        <taxon>Diversisporales</taxon>
        <taxon>Gigasporaceae</taxon>
        <taxon>Cetraspora</taxon>
    </lineage>
</organism>
<dbReference type="Proteomes" id="UP000789759">
    <property type="component" value="Unassembled WGS sequence"/>
</dbReference>
<proteinExistence type="predicted"/>
<feature type="region of interest" description="Disordered" evidence="1">
    <location>
        <begin position="84"/>
        <end position="110"/>
    </location>
</feature>
<keyword evidence="3" id="KW-1185">Reference proteome</keyword>
<gene>
    <name evidence="2" type="ORF">CPELLU_LOCUS2551</name>
</gene>
<evidence type="ECO:0000256" key="1">
    <source>
        <dbReference type="SAM" id="MobiDB-lite"/>
    </source>
</evidence>
<protein>
    <submittedName>
        <fullName evidence="2">1563_t:CDS:1</fullName>
    </submittedName>
</protein>
<feature type="compositionally biased region" description="Polar residues" evidence="1">
    <location>
        <begin position="23"/>
        <end position="38"/>
    </location>
</feature>
<dbReference type="EMBL" id="CAJVQA010001118">
    <property type="protein sequence ID" value="CAG8503202.1"/>
    <property type="molecule type" value="Genomic_DNA"/>
</dbReference>
<evidence type="ECO:0000313" key="2">
    <source>
        <dbReference type="EMBL" id="CAG8503202.1"/>
    </source>
</evidence>
<feature type="region of interest" description="Disordered" evidence="1">
    <location>
        <begin position="1"/>
        <end position="72"/>
    </location>
</feature>
<accession>A0A9N8ZQA1</accession>
<dbReference type="AlphaFoldDB" id="A0A9N8ZQA1"/>